<name>A0AA42CUG3_9SPHN</name>
<feature type="domain" description="HTH lysR-type" evidence="5">
    <location>
        <begin position="6"/>
        <end position="63"/>
    </location>
</feature>
<dbReference type="GO" id="GO:0006351">
    <property type="term" value="P:DNA-templated transcription"/>
    <property type="evidence" value="ECO:0007669"/>
    <property type="project" value="TreeGrafter"/>
</dbReference>
<evidence type="ECO:0000256" key="2">
    <source>
        <dbReference type="ARBA" id="ARBA00023015"/>
    </source>
</evidence>
<dbReference type="EMBL" id="JANFAV010000007">
    <property type="protein sequence ID" value="MCW6535428.1"/>
    <property type="molecule type" value="Genomic_DNA"/>
</dbReference>
<dbReference type="PANTHER" id="PTHR30537:SF74">
    <property type="entry name" value="HTH-TYPE TRANSCRIPTIONAL REGULATOR TRPI"/>
    <property type="match status" value="1"/>
</dbReference>
<gene>
    <name evidence="6" type="ORF">NEE01_11605</name>
</gene>
<keyword evidence="7" id="KW-1185">Reference proteome</keyword>
<dbReference type="Proteomes" id="UP001165565">
    <property type="component" value="Unassembled WGS sequence"/>
</dbReference>
<comment type="similarity">
    <text evidence="1">Belongs to the LysR transcriptional regulatory family.</text>
</comment>
<dbReference type="RefSeq" id="WP_179513511.1">
    <property type="nucleotide sequence ID" value="NZ_JANFAV010000007.1"/>
</dbReference>
<evidence type="ECO:0000256" key="1">
    <source>
        <dbReference type="ARBA" id="ARBA00009437"/>
    </source>
</evidence>
<dbReference type="GO" id="GO:0003700">
    <property type="term" value="F:DNA-binding transcription factor activity"/>
    <property type="evidence" value="ECO:0007669"/>
    <property type="project" value="InterPro"/>
</dbReference>
<protein>
    <submittedName>
        <fullName evidence="6">LysR family transcriptional regulator</fullName>
    </submittedName>
</protein>
<dbReference type="InterPro" id="IPR000847">
    <property type="entry name" value="LysR_HTH_N"/>
</dbReference>
<sequence>MRRSLPRLEQIEAFIEGARGPTFRAAAERCALSAAAFSRRIQAFSDHVGARLFERTAGGARLTEAGRDCLAELEPAYLELRRIAEKVGDRGQRDVTLSLSHSLAVGWLIPRLEKFRARHPDIALTLKTDRGARGVRSGEADLGICFTDIDLTGLDHVDLLNVAATPVAAPAIARAFAEDGLDRYPLLSVTQPTDLWDWWTRSTGRPMPTGQVTRFEFIHALYETASQGLGVAIGSSPTVWPFLEAGRLERIGLPVARFPGGYQLAAAPDRKRRGPVGAVWHWLEEQAAATPQLA</sequence>
<comment type="caution">
    <text evidence="6">The sequence shown here is derived from an EMBL/GenBank/DDBJ whole genome shotgun (WGS) entry which is preliminary data.</text>
</comment>
<proteinExistence type="inferred from homology"/>
<dbReference type="InterPro" id="IPR036390">
    <property type="entry name" value="WH_DNA-bd_sf"/>
</dbReference>
<dbReference type="GO" id="GO:0043565">
    <property type="term" value="F:sequence-specific DNA binding"/>
    <property type="evidence" value="ECO:0007669"/>
    <property type="project" value="TreeGrafter"/>
</dbReference>
<keyword evidence="2" id="KW-0805">Transcription regulation</keyword>
<dbReference type="SUPFAM" id="SSF53850">
    <property type="entry name" value="Periplasmic binding protein-like II"/>
    <property type="match status" value="1"/>
</dbReference>
<dbReference type="Pfam" id="PF00126">
    <property type="entry name" value="HTH_1"/>
    <property type="match status" value="1"/>
</dbReference>
<accession>A0AA42CUG3</accession>
<dbReference type="InterPro" id="IPR005119">
    <property type="entry name" value="LysR_subst-bd"/>
</dbReference>
<evidence type="ECO:0000256" key="4">
    <source>
        <dbReference type="ARBA" id="ARBA00023163"/>
    </source>
</evidence>
<dbReference type="InterPro" id="IPR036388">
    <property type="entry name" value="WH-like_DNA-bd_sf"/>
</dbReference>
<evidence type="ECO:0000259" key="5">
    <source>
        <dbReference type="PROSITE" id="PS50931"/>
    </source>
</evidence>
<evidence type="ECO:0000313" key="6">
    <source>
        <dbReference type="EMBL" id="MCW6535428.1"/>
    </source>
</evidence>
<dbReference type="AlphaFoldDB" id="A0AA42CUG3"/>
<dbReference type="Gene3D" id="3.40.190.10">
    <property type="entry name" value="Periplasmic binding protein-like II"/>
    <property type="match status" value="2"/>
</dbReference>
<organism evidence="6 7">
    <name type="scientific">Sphingomonas lycopersici</name>
    <dbReference type="NCBI Taxonomy" id="2951807"/>
    <lineage>
        <taxon>Bacteria</taxon>
        <taxon>Pseudomonadati</taxon>
        <taxon>Pseudomonadota</taxon>
        <taxon>Alphaproteobacteria</taxon>
        <taxon>Sphingomonadales</taxon>
        <taxon>Sphingomonadaceae</taxon>
        <taxon>Sphingomonas</taxon>
    </lineage>
</organism>
<keyword evidence="3" id="KW-0238">DNA-binding</keyword>
<dbReference type="SUPFAM" id="SSF46785">
    <property type="entry name" value="Winged helix' DNA-binding domain"/>
    <property type="match status" value="1"/>
</dbReference>
<evidence type="ECO:0000256" key="3">
    <source>
        <dbReference type="ARBA" id="ARBA00023125"/>
    </source>
</evidence>
<reference evidence="6" key="1">
    <citation type="submission" date="2022-06" db="EMBL/GenBank/DDBJ databases">
        <title>Sphingomonas sp. nov. isolated from rhizosphere soil of tomato.</title>
        <authorList>
            <person name="Dong H."/>
            <person name="Gao R."/>
        </authorList>
    </citation>
    <scope>NUCLEOTIDE SEQUENCE</scope>
    <source>
        <strain evidence="6">MMSM24</strain>
    </source>
</reference>
<keyword evidence="4" id="KW-0804">Transcription</keyword>
<dbReference type="PANTHER" id="PTHR30537">
    <property type="entry name" value="HTH-TYPE TRANSCRIPTIONAL REGULATOR"/>
    <property type="match status" value="1"/>
</dbReference>
<dbReference type="Pfam" id="PF03466">
    <property type="entry name" value="LysR_substrate"/>
    <property type="match status" value="1"/>
</dbReference>
<dbReference type="PROSITE" id="PS50931">
    <property type="entry name" value="HTH_LYSR"/>
    <property type="match status" value="1"/>
</dbReference>
<dbReference type="InterPro" id="IPR058163">
    <property type="entry name" value="LysR-type_TF_proteobact-type"/>
</dbReference>
<evidence type="ECO:0000313" key="7">
    <source>
        <dbReference type="Proteomes" id="UP001165565"/>
    </source>
</evidence>
<dbReference type="Gene3D" id="1.10.10.10">
    <property type="entry name" value="Winged helix-like DNA-binding domain superfamily/Winged helix DNA-binding domain"/>
    <property type="match status" value="1"/>
</dbReference>